<dbReference type="InterPro" id="IPR000847">
    <property type="entry name" value="LysR_HTH_N"/>
</dbReference>
<evidence type="ECO:0000313" key="7">
    <source>
        <dbReference type="Proteomes" id="UP000215999"/>
    </source>
</evidence>
<comment type="similarity">
    <text evidence="1">Belongs to the LysR transcriptional regulatory family.</text>
</comment>
<protein>
    <submittedName>
        <fullName evidence="6">LysR family transcriptional regulator</fullName>
    </submittedName>
</protein>
<evidence type="ECO:0000313" key="6">
    <source>
        <dbReference type="EMBL" id="OZS42312.1"/>
    </source>
</evidence>
<feature type="domain" description="HTH lysR-type" evidence="5">
    <location>
        <begin position="7"/>
        <end position="63"/>
    </location>
</feature>
<name>A0ABX4FTY4_9GAMM</name>
<dbReference type="InterPro" id="IPR036390">
    <property type="entry name" value="WH_DNA-bd_sf"/>
</dbReference>
<dbReference type="Gene3D" id="3.40.190.10">
    <property type="entry name" value="Periplasmic binding protein-like II"/>
    <property type="match status" value="2"/>
</dbReference>
<reference evidence="6 7" key="1">
    <citation type="journal article" date="2016" name="Antonie Van Leeuwenhoek">
        <title>Photobacterium sanguinicancri sp. nov. isolated from marine animals.</title>
        <authorList>
            <person name="Gomez-Gil B."/>
            <person name="Roque A."/>
            <person name="Rotllant G."/>
            <person name="Romalde J.L."/>
            <person name="Doce A."/>
            <person name="Eggermont M."/>
            <person name="Defoirdt T."/>
        </authorList>
    </citation>
    <scope>NUCLEOTIDE SEQUENCE [LARGE SCALE GENOMIC DNA]</scope>
    <source>
        <strain evidence="6 7">CAIM 1827</strain>
    </source>
</reference>
<sequence length="290" mass="32140">MNRKLSDLNQIKLLIDLAHTQNMSRTARRLGKTTSAVSKSLQKVREELGDELFVRQSSGLKLTPYAVGLITKLKRIQKEIDRVFEGECFDPRTFSGKISIASNSALLKLYQPKLFQALKSQAPLADIEIVLWQESSYQSIADSEIHLGLHFENLSCSQSVTQRVVGHHHVSLVVSKQHQASNLQQALSSPLAILKVNGWNSDSVNFTQYLSRQGIDFNIGYQTEDLSSLLDCIASSDLVAPLPSFLVRDGLRSITLDASDSALSAVACIPTTHRNDAFYLWLVSVVKSIV</sequence>
<dbReference type="RefSeq" id="WP_094958261.1">
    <property type="nucleotide sequence ID" value="NZ_NOIF01000164.1"/>
</dbReference>
<evidence type="ECO:0000256" key="3">
    <source>
        <dbReference type="ARBA" id="ARBA00023125"/>
    </source>
</evidence>
<dbReference type="PANTHER" id="PTHR30118:SF15">
    <property type="entry name" value="TRANSCRIPTIONAL REGULATORY PROTEIN"/>
    <property type="match status" value="1"/>
</dbReference>
<dbReference type="SUPFAM" id="SSF53850">
    <property type="entry name" value="Periplasmic binding protein-like II"/>
    <property type="match status" value="1"/>
</dbReference>
<dbReference type="EMBL" id="NOIF01000164">
    <property type="protein sequence ID" value="OZS42312.1"/>
    <property type="molecule type" value="Genomic_DNA"/>
</dbReference>
<keyword evidence="2" id="KW-0805">Transcription regulation</keyword>
<evidence type="ECO:0000256" key="1">
    <source>
        <dbReference type="ARBA" id="ARBA00009437"/>
    </source>
</evidence>
<evidence type="ECO:0000256" key="4">
    <source>
        <dbReference type="ARBA" id="ARBA00023163"/>
    </source>
</evidence>
<accession>A0ABX4FTY4</accession>
<keyword evidence="7" id="KW-1185">Reference proteome</keyword>
<keyword evidence="3" id="KW-0238">DNA-binding</keyword>
<dbReference type="Pfam" id="PF00126">
    <property type="entry name" value="HTH_1"/>
    <property type="match status" value="1"/>
</dbReference>
<gene>
    <name evidence="6" type="ORF">ASV53_19120</name>
</gene>
<organism evidence="6 7">
    <name type="scientific">Photobacterium sanguinicancri</name>
    <dbReference type="NCBI Taxonomy" id="875932"/>
    <lineage>
        <taxon>Bacteria</taxon>
        <taxon>Pseudomonadati</taxon>
        <taxon>Pseudomonadota</taxon>
        <taxon>Gammaproteobacteria</taxon>
        <taxon>Vibrionales</taxon>
        <taxon>Vibrionaceae</taxon>
        <taxon>Photobacterium</taxon>
    </lineage>
</organism>
<proteinExistence type="inferred from homology"/>
<dbReference type="Pfam" id="PF03466">
    <property type="entry name" value="LysR_substrate"/>
    <property type="match status" value="1"/>
</dbReference>
<dbReference type="Gene3D" id="1.10.10.10">
    <property type="entry name" value="Winged helix-like DNA-binding domain superfamily/Winged helix DNA-binding domain"/>
    <property type="match status" value="1"/>
</dbReference>
<comment type="caution">
    <text evidence="6">The sequence shown here is derived from an EMBL/GenBank/DDBJ whole genome shotgun (WGS) entry which is preliminary data.</text>
</comment>
<dbReference type="InterPro" id="IPR036388">
    <property type="entry name" value="WH-like_DNA-bd_sf"/>
</dbReference>
<keyword evidence="4" id="KW-0804">Transcription</keyword>
<dbReference type="PROSITE" id="PS50931">
    <property type="entry name" value="HTH_LYSR"/>
    <property type="match status" value="1"/>
</dbReference>
<dbReference type="PANTHER" id="PTHR30118">
    <property type="entry name" value="HTH-TYPE TRANSCRIPTIONAL REGULATOR LEUO-RELATED"/>
    <property type="match status" value="1"/>
</dbReference>
<evidence type="ECO:0000259" key="5">
    <source>
        <dbReference type="PROSITE" id="PS50931"/>
    </source>
</evidence>
<dbReference type="SUPFAM" id="SSF46785">
    <property type="entry name" value="Winged helix' DNA-binding domain"/>
    <property type="match status" value="1"/>
</dbReference>
<dbReference type="InterPro" id="IPR050389">
    <property type="entry name" value="LysR-type_TF"/>
</dbReference>
<dbReference type="InterPro" id="IPR005119">
    <property type="entry name" value="LysR_subst-bd"/>
</dbReference>
<evidence type="ECO:0000256" key="2">
    <source>
        <dbReference type="ARBA" id="ARBA00023015"/>
    </source>
</evidence>
<dbReference type="Proteomes" id="UP000215999">
    <property type="component" value="Unassembled WGS sequence"/>
</dbReference>